<accession>B9TP38</accession>
<protein>
    <submittedName>
        <fullName evidence="1">Uncharacterized protein</fullName>
    </submittedName>
</protein>
<feature type="non-terminal residue" evidence="1">
    <location>
        <position position="1"/>
    </location>
</feature>
<dbReference type="Proteomes" id="UP000008311">
    <property type="component" value="Unassembled WGS sequence"/>
</dbReference>
<organism evidence="1 2">
    <name type="scientific">Ricinus communis</name>
    <name type="common">Castor bean</name>
    <dbReference type="NCBI Taxonomy" id="3988"/>
    <lineage>
        <taxon>Eukaryota</taxon>
        <taxon>Viridiplantae</taxon>
        <taxon>Streptophyta</taxon>
        <taxon>Embryophyta</taxon>
        <taxon>Tracheophyta</taxon>
        <taxon>Spermatophyta</taxon>
        <taxon>Magnoliopsida</taxon>
        <taxon>eudicotyledons</taxon>
        <taxon>Gunneridae</taxon>
        <taxon>Pentapetalae</taxon>
        <taxon>rosids</taxon>
        <taxon>fabids</taxon>
        <taxon>Malpighiales</taxon>
        <taxon>Euphorbiaceae</taxon>
        <taxon>Acalyphoideae</taxon>
        <taxon>Acalypheae</taxon>
        <taxon>Ricinus</taxon>
    </lineage>
</organism>
<reference evidence="2" key="1">
    <citation type="journal article" date="2010" name="Nat. Biotechnol.">
        <title>Draft genome sequence of the oilseed species Ricinus communis.</title>
        <authorList>
            <person name="Chan A.P."/>
            <person name="Crabtree J."/>
            <person name="Zhao Q."/>
            <person name="Lorenzi H."/>
            <person name="Orvis J."/>
            <person name="Puiu D."/>
            <person name="Melake-Berhan A."/>
            <person name="Jones K.M."/>
            <person name="Redman J."/>
            <person name="Chen G."/>
            <person name="Cahoon E.B."/>
            <person name="Gedil M."/>
            <person name="Stanke M."/>
            <person name="Haas B.J."/>
            <person name="Wortman J.R."/>
            <person name="Fraser-Liggett C.M."/>
            <person name="Ravel J."/>
            <person name="Rabinowicz P.D."/>
        </authorList>
    </citation>
    <scope>NUCLEOTIDE SEQUENCE [LARGE SCALE GENOMIC DNA]</scope>
    <source>
        <strain evidence="2">cv. Hale</strain>
    </source>
</reference>
<evidence type="ECO:0000313" key="2">
    <source>
        <dbReference type="Proteomes" id="UP000008311"/>
    </source>
</evidence>
<sequence length="73" mass="8006">ALLGSWIEAEAKAVVVKTRQLMHELAQNKFAVVVGHVWFTDMPSLDDNSLEVDLPGFGKVAVTATLKDVQIEK</sequence>
<keyword evidence="2" id="KW-1185">Reference proteome</keyword>
<evidence type="ECO:0000313" key="1">
    <source>
        <dbReference type="EMBL" id="EEF22375.1"/>
    </source>
</evidence>
<dbReference type="InParanoid" id="B9TP38"/>
<dbReference type="AlphaFoldDB" id="B9TP38"/>
<proteinExistence type="predicted"/>
<gene>
    <name evidence="1" type="ORF">RCOM_1997230</name>
</gene>
<name>B9TP38_RICCO</name>
<dbReference type="EMBL" id="EQ994504">
    <property type="protein sequence ID" value="EEF22375.1"/>
    <property type="molecule type" value="Genomic_DNA"/>
</dbReference>